<evidence type="ECO:0000259" key="3">
    <source>
        <dbReference type="PROSITE" id="PS50106"/>
    </source>
</evidence>
<dbReference type="SUPFAM" id="SSF50156">
    <property type="entry name" value="PDZ domain-like"/>
    <property type="match status" value="2"/>
</dbReference>
<dbReference type="InterPro" id="IPR036034">
    <property type="entry name" value="PDZ_sf"/>
</dbReference>
<evidence type="ECO:0000256" key="2">
    <source>
        <dbReference type="SAM" id="MobiDB-lite"/>
    </source>
</evidence>
<keyword evidence="4" id="KW-1185">Reference proteome</keyword>
<keyword evidence="1" id="KW-0677">Repeat</keyword>
<evidence type="ECO:0000313" key="5">
    <source>
        <dbReference type="WBParaSite" id="ACRNAN_scaffold1179.g30871.t1"/>
    </source>
</evidence>
<feature type="region of interest" description="Disordered" evidence="2">
    <location>
        <begin position="301"/>
        <end position="339"/>
    </location>
</feature>
<organism evidence="4 5">
    <name type="scientific">Acrobeloides nanus</name>
    <dbReference type="NCBI Taxonomy" id="290746"/>
    <lineage>
        <taxon>Eukaryota</taxon>
        <taxon>Metazoa</taxon>
        <taxon>Ecdysozoa</taxon>
        <taxon>Nematoda</taxon>
        <taxon>Chromadorea</taxon>
        <taxon>Rhabditida</taxon>
        <taxon>Tylenchina</taxon>
        <taxon>Cephalobomorpha</taxon>
        <taxon>Cephaloboidea</taxon>
        <taxon>Cephalobidae</taxon>
        <taxon>Acrobeloides</taxon>
    </lineage>
</organism>
<accession>A0A914CM08</accession>
<dbReference type="PROSITE" id="PS50106">
    <property type="entry name" value="PDZ"/>
    <property type="match status" value="2"/>
</dbReference>
<dbReference type="PANTHER" id="PTHR14191:SF3">
    <property type="entry name" value="NA(+)_H(+) EXCHANGE REGULATORY COFACTOR-LIKE PROTEIN NRFL-1"/>
    <property type="match status" value="1"/>
</dbReference>
<sequence>MASQKLPVDAPSPRLCLVRKTYDDQEYGFNLHAEKGKGQFIGAVDAGSIAELAGLKPGDRIFAVNGSNIIGVSHKEVVTKIKSDPQQCELLVISEDGAKWYELHDIPINMSLSNIIRPCKEELDDFGNYPGVSMSTPSHPSISATKAQLKLSQRSPNGNIPRVFVAPEKKRTEHKIPSNDHGMNPRPRLCHLEKQNPADEFGFNLHVEKGKGHFIGAVDAGGIGDKAGLEMSQRIVGVNGELVYPHTPHKDVVGLIKRDPLSTDLLVASEEVDRWYTDNAVPYSFESAIVYNRPRGHSKISVNNIPNGSLPQSRKDTLESQKSAEQRLKTMPQEESIQSYSLTEEHVETAPVEREIQLDNHGYALPPVETIPAQHDDDLLNQVFSGIPLADLHYVHDAPHKPLEIEKTPEPHVEEVEELHVHKAHLDEEEEEEIHATNGHSHASSRGESPKPAPVWVPPPPPPVAPSVPRTSSPAASESSRSNGSSDRQNKHPKHDNAQDIFKLNAKEARQLLVQKKKDPRRQHMTLEQKHDIILNL</sequence>
<proteinExistence type="predicted"/>
<feature type="compositionally biased region" description="Polar residues" evidence="2">
    <location>
        <begin position="301"/>
        <end position="312"/>
    </location>
</feature>
<feature type="compositionally biased region" description="Pro residues" evidence="2">
    <location>
        <begin position="451"/>
        <end position="466"/>
    </location>
</feature>
<feature type="domain" description="PDZ" evidence="3">
    <location>
        <begin position="14"/>
        <end position="96"/>
    </location>
</feature>
<feature type="region of interest" description="Disordered" evidence="2">
    <location>
        <begin position="427"/>
        <end position="503"/>
    </location>
</feature>
<evidence type="ECO:0000256" key="1">
    <source>
        <dbReference type="ARBA" id="ARBA00022737"/>
    </source>
</evidence>
<feature type="compositionally biased region" description="Polar residues" evidence="2">
    <location>
        <begin position="438"/>
        <end position="447"/>
    </location>
</feature>
<dbReference type="GO" id="GO:0072659">
    <property type="term" value="P:protein localization to plasma membrane"/>
    <property type="evidence" value="ECO:0007669"/>
    <property type="project" value="TreeGrafter"/>
</dbReference>
<dbReference type="Pfam" id="PF00595">
    <property type="entry name" value="PDZ"/>
    <property type="match status" value="1"/>
</dbReference>
<dbReference type="GO" id="GO:0016324">
    <property type="term" value="C:apical plasma membrane"/>
    <property type="evidence" value="ECO:0007669"/>
    <property type="project" value="TreeGrafter"/>
</dbReference>
<feature type="compositionally biased region" description="Low complexity" evidence="2">
    <location>
        <begin position="467"/>
        <end position="486"/>
    </location>
</feature>
<feature type="compositionally biased region" description="Basic and acidic residues" evidence="2">
    <location>
        <begin position="313"/>
        <end position="328"/>
    </location>
</feature>
<protein>
    <submittedName>
        <fullName evidence="5">PDZ domain-containing protein</fullName>
    </submittedName>
</protein>
<dbReference type="WBParaSite" id="ACRNAN_scaffold1179.g30871.t1">
    <property type="protein sequence ID" value="ACRNAN_scaffold1179.g30871.t1"/>
    <property type="gene ID" value="ACRNAN_scaffold1179.g30871"/>
</dbReference>
<dbReference type="GO" id="GO:0043495">
    <property type="term" value="F:protein-membrane adaptor activity"/>
    <property type="evidence" value="ECO:0007669"/>
    <property type="project" value="TreeGrafter"/>
</dbReference>
<dbReference type="Proteomes" id="UP000887540">
    <property type="component" value="Unplaced"/>
</dbReference>
<dbReference type="InterPro" id="IPR001478">
    <property type="entry name" value="PDZ"/>
</dbReference>
<dbReference type="AlphaFoldDB" id="A0A914CM08"/>
<evidence type="ECO:0000313" key="4">
    <source>
        <dbReference type="Proteomes" id="UP000887540"/>
    </source>
</evidence>
<dbReference type="InterPro" id="IPR051067">
    <property type="entry name" value="NHER"/>
</dbReference>
<dbReference type="Gene3D" id="2.30.42.10">
    <property type="match status" value="2"/>
</dbReference>
<dbReference type="SMART" id="SM00228">
    <property type="entry name" value="PDZ"/>
    <property type="match status" value="2"/>
</dbReference>
<feature type="domain" description="PDZ" evidence="3">
    <location>
        <begin position="189"/>
        <end position="271"/>
    </location>
</feature>
<name>A0A914CM08_9BILA</name>
<dbReference type="PANTHER" id="PTHR14191">
    <property type="entry name" value="PDZ DOMAIN CONTAINING PROTEIN"/>
    <property type="match status" value="1"/>
</dbReference>
<dbReference type="CDD" id="cd06768">
    <property type="entry name" value="PDZ_NHERF-like"/>
    <property type="match status" value="2"/>
</dbReference>
<reference evidence="5" key="1">
    <citation type="submission" date="2022-11" db="UniProtKB">
        <authorList>
            <consortium name="WormBaseParasite"/>
        </authorList>
    </citation>
    <scope>IDENTIFICATION</scope>
</reference>